<name>A0A1G7SWS5_9ACTN</name>
<dbReference type="SUPFAM" id="SSF51338">
    <property type="entry name" value="Composite domain of metallo-dependent hydrolases"/>
    <property type="match status" value="1"/>
</dbReference>
<dbReference type="SUPFAM" id="SSF51556">
    <property type="entry name" value="Metallo-dependent hydrolases"/>
    <property type="match status" value="1"/>
</dbReference>
<dbReference type="Proteomes" id="UP000198923">
    <property type="component" value="Unassembled WGS sequence"/>
</dbReference>
<dbReference type="InterPro" id="IPR006680">
    <property type="entry name" value="Amidohydro-rel"/>
</dbReference>
<dbReference type="PANTHER" id="PTHR43794:SF5">
    <property type="entry name" value="CHLOROHYDROLASE FAMILY PROTEIN"/>
    <property type="match status" value="1"/>
</dbReference>
<organism evidence="2 3">
    <name type="scientific">Sinosporangium album</name>
    <dbReference type="NCBI Taxonomy" id="504805"/>
    <lineage>
        <taxon>Bacteria</taxon>
        <taxon>Bacillati</taxon>
        <taxon>Actinomycetota</taxon>
        <taxon>Actinomycetes</taxon>
        <taxon>Streptosporangiales</taxon>
        <taxon>Streptosporangiaceae</taxon>
        <taxon>Sinosporangium</taxon>
    </lineage>
</organism>
<dbReference type="EMBL" id="FNCN01000003">
    <property type="protein sequence ID" value="SDG27536.1"/>
    <property type="molecule type" value="Genomic_DNA"/>
</dbReference>
<dbReference type="PANTHER" id="PTHR43794">
    <property type="entry name" value="AMINOHYDROLASE SSNA-RELATED"/>
    <property type="match status" value="1"/>
</dbReference>
<reference evidence="2 3" key="1">
    <citation type="submission" date="2016-10" db="EMBL/GenBank/DDBJ databases">
        <authorList>
            <person name="de Groot N.N."/>
        </authorList>
    </citation>
    <scope>NUCLEOTIDE SEQUENCE [LARGE SCALE GENOMIC DNA]</scope>
    <source>
        <strain evidence="2 3">CPCC 201354</strain>
    </source>
</reference>
<dbReference type="AlphaFoldDB" id="A0A1G7SWS5"/>
<evidence type="ECO:0000259" key="1">
    <source>
        <dbReference type="Pfam" id="PF01979"/>
    </source>
</evidence>
<proteinExistence type="predicted"/>
<dbReference type="Gene3D" id="2.30.40.10">
    <property type="entry name" value="Urease, subunit C, domain 1"/>
    <property type="match status" value="1"/>
</dbReference>
<sequence length="442" mass="48212">MSDGRILLKNGTVVTLDPELGDISGGDVLINDGRIEQVGQEINAPGAEVVRADGMIVMPGLIDTHLHMWQHPLRGLGQHVWGFPDYSAHVFNLRERYGPQEMHDATYTCGLDALNNGTTTVLDFCHNVLTEEHAEGSLRAHRETGQRVLFAYGMLGRDDRLVEERPSRLAHVTRLAGELNTDKTNLVRLGLALTTLTYASIEDVRAEVEHARGLGLQMTIHQNVHAEVFRLHEAGLLSGDLLPVHSNNLTDAEIGLLASCGCAISFTAEGEHSDGHSMSVIGRADRAGVLPTLGVDAPSFTDPDMFAQLRATYNIMRATESQWERQEGRWPVRRYEGSPYVTSRRVLEYATVNAAKAIGLGDDLGTLTPGKQADIVMLNSGLFGIASGDPAYHILHYSTARDIDSVLVAGRFRKRAGRLLDVDFDKLAATAVGLRSRIIGDA</sequence>
<evidence type="ECO:0000313" key="3">
    <source>
        <dbReference type="Proteomes" id="UP000198923"/>
    </source>
</evidence>
<evidence type="ECO:0000313" key="2">
    <source>
        <dbReference type="EMBL" id="SDG27536.1"/>
    </source>
</evidence>
<dbReference type="Pfam" id="PF01979">
    <property type="entry name" value="Amidohydro_1"/>
    <property type="match status" value="1"/>
</dbReference>
<protein>
    <submittedName>
        <fullName evidence="2">Cytosine/adenosine deaminase</fullName>
    </submittedName>
</protein>
<accession>A0A1G7SWS5</accession>
<keyword evidence="3" id="KW-1185">Reference proteome</keyword>
<dbReference type="STRING" id="504805.SAMN05421505_1031"/>
<dbReference type="InterPro" id="IPR032466">
    <property type="entry name" value="Metal_Hydrolase"/>
</dbReference>
<dbReference type="InterPro" id="IPR011059">
    <property type="entry name" value="Metal-dep_hydrolase_composite"/>
</dbReference>
<feature type="domain" description="Amidohydrolase-related" evidence="1">
    <location>
        <begin position="56"/>
        <end position="411"/>
    </location>
</feature>
<dbReference type="InterPro" id="IPR050287">
    <property type="entry name" value="MTA/SAH_deaminase"/>
</dbReference>
<dbReference type="GO" id="GO:0016810">
    <property type="term" value="F:hydrolase activity, acting on carbon-nitrogen (but not peptide) bonds"/>
    <property type="evidence" value="ECO:0007669"/>
    <property type="project" value="InterPro"/>
</dbReference>
<gene>
    <name evidence="2" type="ORF">SAMN05421505_1031</name>
</gene>
<dbReference type="Gene3D" id="3.20.20.140">
    <property type="entry name" value="Metal-dependent hydrolases"/>
    <property type="match status" value="1"/>
</dbReference>